<reference evidence="3 4" key="1">
    <citation type="submission" date="2023-09" db="EMBL/GenBank/DDBJ databases">
        <authorList>
            <person name="Rey-Velasco X."/>
        </authorList>
    </citation>
    <scope>NUCLEOTIDE SEQUENCE [LARGE SCALE GENOMIC DNA]</scope>
    <source>
        <strain evidence="3 4">W335</strain>
    </source>
</reference>
<dbReference type="EMBL" id="JAVRIB010000004">
    <property type="protein sequence ID" value="MDT0634295.1"/>
    <property type="molecule type" value="Genomic_DNA"/>
</dbReference>
<dbReference type="InterPro" id="IPR052894">
    <property type="entry name" value="AsmA-related"/>
</dbReference>
<sequence length="595" mass="62530">MRRWLLVAGFGLPGLLLLALVGIWLFYNVGQHRAALETAVSEAIGRDFRIGGDLRLDRGWPPALSAASVSLANADWADNGPLIAAERIDIGVALLPLLSGTIDLRDVTVTGAQVRLARHSEHGANWQLGRSPADAAEGDDESGWTVGFPRTVTLRDAQVVYRPDERTEAEQATVSRLTLQAPGANRPMTLELEGRYRERALQIDARMDAWQRLRDTDAEYRVHAFDWRLGESDLSGSGRLVRGGERPRLTGELTSDQFDLRPFQGEAAKSGEDRLISDTPMPLAPLQALDADIDVTAGRVISNGLVLEDLETTLALDAGKLRIDPIRAQLAGGQLEATLGLDANPSPPVLALGVQLADFRPGELPALADADLIDAAPSDFRLQGEGAGSSPAAVAGNFNGDLQLSVGRGTLGNNATNVIGADVVFSVLQQINPLADEEARTDLVCAALKLAIKDGVAQGEKAIAMQTDKVNVLGNAVIDLASEAVAIRVKPTARSGIGVNLGTLAGGFSIGGTLTRPRPTSGDLTAKLQAAGRVGAAITTGGLSLIAEGAFDRTFATDDPCGVVLADGASESAKPGILERAGDKARDLFDGLFGQ</sequence>
<keyword evidence="1" id="KW-1133">Transmembrane helix</keyword>
<dbReference type="Pfam" id="PF05170">
    <property type="entry name" value="AsmA"/>
    <property type="match status" value="2"/>
</dbReference>
<dbReference type="PANTHER" id="PTHR30441">
    <property type="entry name" value="DUF748 DOMAIN-CONTAINING PROTEIN"/>
    <property type="match status" value="1"/>
</dbReference>
<evidence type="ECO:0000313" key="4">
    <source>
        <dbReference type="Proteomes" id="UP001251857"/>
    </source>
</evidence>
<keyword evidence="1" id="KW-0472">Membrane</keyword>
<gene>
    <name evidence="3" type="ORF">RM532_04930</name>
</gene>
<feature type="transmembrane region" description="Helical" evidence="1">
    <location>
        <begin position="5"/>
        <end position="27"/>
    </location>
</feature>
<name>A0ABU3BYH3_9GAMM</name>
<evidence type="ECO:0000259" key="2">
    <source>
        <dbReference type="Pfam" id="PF05170"/>
    </source>
</evidence>
<dbReference type="RefSeq" id="WP_311652054.1">
    <property type="nucleotide sequence ID" value="NZ_JAVRIB010000004.1"/>
</dbReference>
<keyword evidence="4" id="KW-1185">Reference proteome</keyword>
<feature type="domain" description="AsmA" evidence="2">
    <location>
        <begin position="1"/>
        <end position="135"/>
    </location>
</feature>
<dbReference type="Proteomes" id="UP001251857">
    <property type="component" value="Unassembled WGS sequence"/>
</dbReference>
<comment type="caution">
    <text evidence="3">The sequence shown here is derived from an EMBL/GenBank/DDBJ whole genome shotgun (WGS) entry which is preliminary data.</text>
</comment>
<accession>A0ABU3BYH3</accession>
<protein>
    <submittedName>
        <fullName evidence="3">AsmA family protein</fullName>
    </submittedName>
</protein>
<dbReference type="PANTHER" id="PTHR30441:SF4">
    <property type="entry name" value="PROTEIN ASMA"/>
    <property type="match status" value="1"/>
</dbReference>
<dbReference type="InterPro" id="IPR007844">
    <property type="entry name" value="AsmA"/>
</dbReference>
<feature type="domain" description="AsmA" evidence="2">
    <location>
        <begin position="213"/>
        <end position="458"/>
    </location>
</feature>
<evidence type="ECO:0000256" key="1">
    <source>
        <dbReference type="SAM" id="Phobius"/>
    </source>
</evidence>
<evidence type="ECO:0000313" key="3">
    <source>
        <dbReference type="EMBL" id="MDT0634295.1"/>
    </source>
</evidence>
<keyword evidence="1" id="KW-0812">Transmembrane</keyword>
<proteinExistence type="predicted"/>
<organism evidence="3 4">
    <name type="scientific">Spectribacter hydrogenoxidans</name>
    <dbReference type="NCBI Taxonomy" id="3075608"/>
    <lineage>
        <taxon>Bacteria</taxon>
        <taxon>Pseudomonadati</taxon>
        <taxon>Pseudomonadota</taxon>
        <taxon>Gammaproteobacteria</taxon>
        <taxon>Salinisphaerales</taxon>
        <taxon>Salinisphaeraceae</taxon>
        <taxon>Spectribacter</taxon>
    </lineage>
</organism>